<dbReference type="EMBL" id="JARXHW010000047">
    <property type="protein sequence ID" value="MDQ8208971.1"/>
    <property type="molecule type" value="Genomic_DNA"/>
</dbReference>
<accession>A0ABU1AY08</accession>
<protein>
    <recommendedName>
        <fullName evidence="3">Addiction module antitoxin RelB</fullName>
    </recommendedName>
</protein>
<gene>
    <name evidence="1" type="ORF">QEH52_15705</name>
</gene>
<comment type="caution">
    <text evidence="1">The sequence shown here is derived from an EMBL/GenBank/DDBJ whole genome shotgun (WGS) entry which is preliminary data.</text>
</comment>
<reference evidence="1 2" key="1">
    <citation type="submission" date="2023-04" db="EMBL/GenBank/DDBJ databases">
        <title>A novel bacteria isolated from coastal sediment.</title>
        <authorList>
            <person name="Liu X.-J."/>
            <person name="Du Z.-J."/>
        </authorList>
    </citation>
    <scope>NUCLEOTIDE SEQUENCE [LARGE SCALE GENOMIC DNA]</scope>
    <source>
        <strain evidence="1 2">SDUM461003</strain>
    </source>
</reference>
<evidence type="ECO:0000313" key="1">
    <source>
        <dbReference type="EMBL" id="MDQ8208971.1"/>
    </source>
</evidence>
<dbReference type="RefSeq" id="WP_308951721.1">
    <property type="nucleotide sequence ID" value="NZ_JARXHW010000047.1"/>
</dbReference>
<dbReference type="Proteomes" id="UP001225316">
    <property type="component" value="Unassembled WGS sequence"/>
</dbReference>
<organism evidence="1 2">
    <name type="scientific">Thalassobacterium maritimum</name>
    <dbReference type="NCBI Taxonomy" id="3041265"/>
    <lineage>
        <taxon>Bacteria</taxon>
        <taxon>Pseudomonadati</taxon>
        <taxon>Verrucomicrobiota</taxon>
        <taxon>Opitutia</taxon>
        <taxon>Puniceicoccales</taxon>
        <taxon>Coraliomargaritaceae</taxon>
        <taxon>Thalassobacterium</taxon>
    </lineage>
</organism>
<sequence>MELQKEITALGEEERSGLASFILSSLPNAPLGPDDQEVVKRENEMDSGKSPPISYAEFRQAVGR</sequence>
<keyword evidence="2" id="KW-1185">Reference proteome</keyword>
<name>A0ABU1AY08_9BACT</name>
<proteinExistence type="predicted"/>
<evidence type="ECO:0000313" key="2">
    <source>
        <dbReference type="Proteomes" id="UP001225316"/>
    </source>
</evidence>
<evidence type="ECO:0008006" key="3">
    <source>
        <dbReference type="Google" id="ProtNLM"/>
    </source>
</evidence>